<dbReference type="AlphaFoldDB" id="A0A3A9YFT8"/>
<keyword evidence="2" id="KW-1185">Reference proteome</keyword>
<evidence type="ECO:0000313" key="2">
    <source>
        <dbReference type="Proteomes" id="UP000272474"/>
    </source>
</evidence>
<reference evidence="1 2" key="1">
    <citation type="journal article" date="2014" name="Int. J. Syst. Evol. Microbiol.">
        <title>Streptomyces hoynatensis sp. nov., isolated from deep marine sediment.</title>
        <authorList>
            <person name="Veyisoglu A."/>
            <person name="Sahin N."/>
        </authorList>
    </citation>
    <scope>NUCLEOTIDE SEQUENCE [LARGE SCALE GENOMIC DNA]</scope>
    <source>
        <strain evidence="1 2">KCTC 29097</strain>
    </source>
</reference>
<organism evidence="1 2">
    <name type="scientific">Streptomyces hoynatensis</name>
    <dbReference type="NCBI Taxonomy" id="1141874"/>
    <lineage>
        <taxon>Bacteria</taxon>
        <taxon>Bacillati</taxon>
        <taxon>Actinomycetota</taxon>
        <taxon>Actinomycetes</taxon>
        <taxon>Kitasatosporales</taxon>
        <taxon>Streptomycetaceae</taxon>
        <taxon>Streptomyces</taxon>
    </lineage>
</organism>
<accession>A0A3A9YFT8</accession>
<protein>
    <submittedName>
        <fullName evidence="1">Uncharacterized protein</fullName>
    </submittedName>
</protein>
<dbReference type="EMBL" id="RBAL01000034">
    <property type="protein sequence ID" value="RKN35931.1"/>
    <property type="molecule type" value="Genomic_DNA"/>
</dbReference>
<proteinExistence type="predicted"/>
<sequence length="97" mass="11162">MRKLEIPGALDAYIMGTGAVETPGDEEEREYSAYLKSCSIRRHGRNYTRVLVDPPEWMVEWLRYDAEILASADPTPAETRATNRFLSKLPRYPREGE</sequence>
<evidence type="ECO:0000313" key="1">
    <source>
        <dbReference type="EMBL" id="RKN35931.1"/>
    </source>
</evidence>
<comment type="caution">
    <text evidence="1">The sequence shown here is derived from an EMBL/GenBank/DDBJ whole genome shotgun (WGS) entry which is preliminary data.</text>
</comment>
<name>A0A3A9YFT8_9ACTN</name>
<dbReference type="RefSeq" id="WP_120685035.1">
    <property type="nucleotide sequence ID" value="NZ_RBAL01000034.1"/>
</dbReference>
<dbReference type="Proteomes" id="UP000272474">
    <property type="component" value="Unassembled WGS sequence"/>
</dbReference>
<dbReference type="OrthoDB" id="9798485at2"/>
<gene>
    <name evidence="1" type="ORF">D7294_30340</name>
</gene>